<evidence type="ECO:0000313" key="2">
    <source>
        <dbReference type="Proteomes" id="UP000789702"/>
    </source>
</evidence>
<name>A0ACA9KX61_9GLOM</name>
<proteinExistence type="predicted"/>
<accession>A0ACA9KX61</accession>
<feature type="non-terminal residue" evidence="1">
    <location>
        <position position="1"/>
    </location>
</feature>
<reference evidence="1" key="1">
    <citation type="submission" date="2021-06" db="EMBL/GenBank/DDBJ databases">
        <authorList>
            <person name="Kallberg Y."/>
            <person name="Tangrot J."/>
            <person name="Rosling A."/>
        </authorList>
    </citation>
    <scope>NUCLEOTIDE SEQUENCE</scope>
    <source>
        <strain evidence="1">IL203A</strain>
    </source>
</reference>
<gene>
    <name evidence="1" type="ORF">DHETER_LOCUS2904</name>
</gene>
<sequence length="74" mass="8748">NKRKMNHLSIDFVFMNLVNLVNMNPESMNLEDMNPENMILENMSPENIILEDMNLENSLENINLRDMNHGVMRK</sequence>
<dbReference type="Proteomes" id="UP000789702">
    <property type="component" value="Unassembled WGS sequence"/>
</dbReference>
<dbReference type="EMBL" id="CAJVPU010002301">
    <property type="protein sequence ID" value="CAG8498698.1"/>
    <property type="molecule type" value="Genomic_DNA"/>
</dbReference>
<protein>
    <submittedName>
        <fullName evidence="1">6048_t:CDS:1</fullName>
    </submittedName>
</protein>
<evidence type="ECO:0000313" key="1">
    <source>
        <dbReference type="EMBL" id="CAG8498698.1"/>
    </source>
</evidence>
<keyword evidence="2" id="KW-1185">Reference proteome</keyword>
<organism evidence="1 2">
    <name type="scientific">Dentiscutata heterogama</name>
    <dbReference type="NCBI Taxonomy" id="1316150"/>
    <lineage>
        <taxon>Eukaryota</taxon>
        <taxon>Fungi</taxon>
        <taxon>Fungi incertae sedis</taxon>
        <taxon>Mucoromycota</taxon>
        <taxon>Glomeromycotina</taxon>
        <taxon>Glomeromycetes</taxon>
        <taxon>Diversisporales</taxon>
        <taxon>Gigasporaceae</taxon>
        <taxon>Dentiscutata</taxon>
    </lineage>
</organism>
<comment type="caution">
    <text evidence="1">The sequence shown here is derived from an EMBL/GenBank/DDBJ whole genome shotgun (WGS) entry which is preliminary data.</text>
</comment>